<feature type="transmembrane region" description="Helical" evidence="2">
    <location>
        <begin position="28"/>
        <end position="48"/>
    </location>
</feature>
<evidence type="ECO:0000313" key="3">
    <source>
        <dbReference type="EMBL" id="HIH21697.1"/>
    </source>
</evidence>
<organism evidence="3 4">
    <name type="scientific">Candidatus Iainarchaeum sp</name>
    <dbReference type="NCBI Taxonomy" id="3101447"/>
    <lineage>
        <taxon>Archaea</taxon>
        <taxon>Candidatus Iainarchaeota</taxon>
        <taxon>Candidatus Iainarchaeia</taxon>
        <taxon>Candidatus Iainarchaeales</taxon>
        <taxon>Candidatus Iainarchaeaceae</taxon>
        <taxon>Candidatus Iainarchaeum</taxon>
    </lineage>
</organism>
<proteinExistence type="predicted"/>
<sequence length="287" mass="30952">MSEHHEHHEKEHHSEHHAEHHEKKSSTAFIALSALLVGTVLVLAFNFMQQAQVNSMLDRQSALLSLSGAGTGTGAINMSGWTADEIMNYEMHAIIPARLGGNTQASNNSGTTALLSEIIPKGVPRIYGSELGISFDDISASNPQKTEATIALLGAFDTQNSGKFITLSGELKQRYIKIASQISCEYCCGAESIIFSNGEAACGCAHSFAMRGVARYLLANHASEFTDEQILEELGKWKTLFFPTILAQKAAVLEQQGIELNYINLASNKYRNIEKGAASDGSMVGGC</sequence>
<dbReference type="AlphaFoldDB" id="A0A7J4K0L9"/>
<keyword evidence="2" id="KW-0472">Membrane</keyword>
<protein>
    <submittedName>
        <fullName evidence="3">Uncharacterized protein</fullName>
    </submittedName>
</protein>
<gene>
    <name evidence="3" type="ORF">HA222_03515</name>
</gene>
<accession>A0A7J4K0L9</accession>
<evidence type="ECO:0000256" key="1">
    <source>
        <dbReference type="SAM" id="MobiDB-lite"/>
    </source>
</evidence>
<comment type="caution">
    <text evidence="3">The sequence shown here is derived from an EMBL/GenBank/DDBJ whole genome shotgun (WGS) entry which is preliminary data.</text>
</comment>
<reference evidence="4" key="1">
    <citation type="journal article" date="2020" name="bioRxiv">
        <title>A rank-normalized archaeal taxonomy based on genome phylogeny resolves widespread incomplete and uneven classifications.</title>
        <authorList>
            <person name="Rinke C."/>
            <person name="Chuvochina M."/>
            <person name="Mussig A.J."/>
            <person name="Chaumeil P.-A."/>
            <person name="Waite D.W."/>
            <person name="Whitman W.B."/>
            <person name="Parks D.H."/>
            <person name="Hugenholtz P."/>
        </authorList>
    </citation>
    <scope>NUCLEOTIDE SEQUENCE [LARGE SCALE GENOMIC DNA]</scope>
</reference>
<evidence type="ECO:0000313" key="4">
    <source>
        <dbReference type="Proteomes" id="UP000590964"/>
    </source>
</evidence>
<feature type="region of interest" description="Disordered" evidence="1">
    <location>
        <begin position="1"/>
        <end position="24"/>
    </location>
</feature>
<evidence type="ECO:0000256" key="2">
    <source>
        <dbReference type="SAM" id="Phobius"/>
    </source>
</evidence>
<keyword evidence="2" id="KW-0812">Transmembrane</keyword>
<keyword evidence="2" id="KW-1133">Transmembrane helix</keyword>
<dbReference type="EMBL" id="DUFW01000060">
    <property type="protein sequence ID" value="HIH21697.1"/>
    <property type="molecule type" value="Genomic_DNA"/>
</dbReference>
<dbReference type="Proteomes" id="UP000590964">
    <property type="component" value="Unassembled WGS sequence"/>
</dbReference>
<name>A0A7J4K0L9_9ARCH</name>